<evidence type="ECO:0000313" key="2">
    <source>
        <dbReference type="Proteomes" id="UP000272942"/>
    </source>
</evidence>
<protein>
    <submittedName>
        <fullName evidence="3">SAM domain-containing protein</fullName>
    </submittedName>
</protein>
<reference evidence="3" key="1">
    <citation type="submission" date="2016-06" db="UniProtKB">
        <authorList>
            <consortium name="WormBaseParasite"/>
        </authorList>
    </citation>
    <scope>IDENTIFICATION</scope>
</reference>
<sequence length="151" mass="16951">MDDIQSRRFLNCDGIKTGSIEDFLVGIGLPMYVSRVAELGSAETNLILNKPADLLRLTDEQIIALLGFNPYHVAWLRREAAAIPSVVFTQFVPRRFVNPHARGSRVNSLPRSSKRSQKHDILMISREFAGTNSTEHNKAKQDSIVNAYDKV</sequence>
<keyword evidence="2" id="KW-1185">Reference proteome</keyword>
<proteinExistence type="predicted"/>
<reference evidence="1 2" key="2">
    <citation type="submission" date="2018-11" db="EMBL/GenBank/DDBJ databases">
        <authorList>
            <consortium name="Pathogen Informatics"/>
        </authorList>
    </citation>
    <scope>NUCLEOTIDE SEQUENCE [LARGE SCALE GENOMIC DNA]</scope>
    <source>
        <strain evidence="1 2">Egypt</strain>
    </source>
</reference>
<evidence type="ECO:0000313" key="3">
    <source>
        <dbReference type="WBParaSite" id="ECPE_0000380801-mRNA-1"/>
    </source>
</evidence>
<name>A0A183AA18_9TREM</name>
<accession>A0A183AA18</accession>
<dbReference type="Proteomes" id="UP000272942">
    <property type="component" value="Unassembled WGS sequence"/>
</dbReference>
<evidence type="ECO:0000313" key="1">
    <source>
        <dbReference type="EMBL" id="VDP70634.1"/>
    </source>
</evidence>
<gene>
    <name evidence="1" type="ORF">ECPE_LOCUS3803</name>
</gene>
<dbReference type="WBParaSite" id="ECPE_0000380801-mRNA-1">
    <property type="protein sequence ID" value="ECPE_0000380801-mRNA-1"/>
    <property type="gene ID" value="ECPE_0000380801"/>
</dbReference>
<organism evidence="3">
    <name type="scientific">Echinostoma caproni</name>
    <dbReference type="NCBI Taxonomy" id="27848"/>
    <lineage>
        <taxon>Eukaryota</taxon>
        <taxon>Metazoa</taxon>
        <taxon>Spiralia</taxon>
        <taxon>Lophotrochozoa</taxon>
        <taxon>Platyhelminthes</taxon>
        <taxon>Trematoda</taxon>
        <taxon>Digenea</taxon>
        <taxon>Plagiorchiida</taxon>
        <taxon>Echinostomata</taxon>
        <taxon>Echinostomatoidea</taxon>
        <taxon>Echinostomatidae</taxon>
        <taxon>Echinostoma</taxon>
    </lineage>
</organism>
<dbReference type="OrthoDB" id="10047268at2759"/>
<dbReference type="AlphaFoldDB" id="A0A183AA18"/>
<dbReference type="EMBL" id="UZAN01040704">
    <property type="protein sequence ID" value="VDP70634.1"/>
    <property type="molecule type" value="Genomic_DNA"/>
</dbReference>